<gene>
    <name evidence="4" type="ORF">M9799_05630</name>
</gene>
<evidence type="ECO:0000313" key="4">
    <source>
        <dbReference type="EMBL" id="UYG52720.1"/>
    </source>
</evidence>
<dbReference type="SUPFAM" id="SSF49373">
    <property type="entry name" value="Invasin/intimin cell-adhesion fragments"/>
    <property type="match status" value="2"/>
</dbReference>
<protein>
    <recommendedName>
        <fullName evidence="3">Big-1 domain-containing protein</fullName>
    </recommendedName>
</protein>
<proteinExistence type="inferred from homology"/>
<sequence length="517" mass="51123">MKFHNYLMALAMSAALAACGGGGGSAGTPGFGNGTGGGSTGTGTGGGTVTPASYVMQLQLQSNAGADIASNSFAASDTVKLLATLKTAAGAPAANEVVTFAEAGGSLLQFTPSAATALTNASGQAMIEVNAKALDSLGATTVSATATLGGTAYSASRNFAVSAGVTEVIDPQTLATSIGFVSAVPADRSIVIAGSGGVGRTETAILQFQVLNSQNVGVPSVRVEFTAPADVLTLASATGYTDANGFVSATVSSKRIAQTVEVTAKVPGASQPLSTPSGLVTVTNGLPAVGALDLSASQYLLNNDLSGDSSTISVRLVDANGNRVSDGFAVVAGVDYGGIGTSGRGGCTLVEGQCSVDYTVQNPRSPTGLINILVSGHRGDGEAFSGNIRLYASSVDNTSLFDAGSTTPKTDFSGLAFDRTNCKAVWMGDLGTAIGMGAPAGTTISVESFSGVVSAAVSNGSPSPDSRNGSRTFASVTFTLTGATAPGQANLLFTLNADSLIRQYAATLSYPACTPAT</sequence>
<evidence type="ECO:0000259" key="3">
    <source>
        <dbReference type="Pfam" id="PF02369"/>
    </source>
</evidence>
<name>A0ABY6GEI6_9BURK</name>
<comment type="similarity">
    <text evidence="1">Belongs to the intimin/invasin family.</text>
</comment>
<dbReference type="Proteomes" id="UP001162800">
    <property type="component" value="Chromosome"/>
</dbReference>
<reference evidence="4" key="1">
    <citation type="submission" date="2022-09" db="EMBL/GenBank/DDBJ databases">
        <title>The complete genome of Acidovorax sp. 5MLIR.</title>
        <authorList>
            <person name="Liu L."/>
            <person name="Yue J."/>
            <person name="Yang F."/>
            <person name="Yuan J."/>
            <person name="Li L."/>
        </authorList>
    </citation>
    <scope>NUCLEOTIDE SEQUENCE</scope>
    <source>
        <strain evidence="4">5MLIR</strain>
    </source>
</reference>
<feature type="chain" id="PRO_5045307266" description="Big-1 domain-containing protein" evidence="2">
    <location>
        <begin position="18"/>
        <end position="517"/>
    </location>
</feature>
<evidence type="ECO:0000313" key="5">
    <source>
        <dbReference type="Proteomes" id="UP001162800"/>
    </source>
</evidence>
<dbReference type="PROSITE" id="PS51257">
    <property type="entry name" value="PROKAR_LIPOPROTEIN"/>
    <property type="match status" value="1"/>
</dbReference>
<dbReference type="RefSeq" id="WP_231043419.1">
    <property type="nucleotide sequence ID" value="NZ_CP106881.1"/>
</dbReference>
<evidence type="ECO:0000256" key="2">
    <source>
        <dbReference type="SAM" id="SignalP"/>
    </source>
</evidence>
<dbReference type="InterPro" id="IPR013783">
    <property type="entry name" value="Ig-like_fold"/>
</dbReference>
<evidence type="ECO:0000256" key="1">
    <source>
        <dbReference type="ARBA" id="ARBA00010116"/>
    </source>
</evidence>
<dbReference type="InterPro" id="IPR008964">
    <property type="entry name" value="Invasin/intimin_cell_adhesion"/>
</dbReference>
<dbReference type="InterPro" id="IPR003344">
    <property type="entry name" value="Big_1_dom"/>
</dbReference>
<accession>A0ABY6GEI6</accession>
<organism evidence="4 5">
    <name type="scientific">Comamonas endophytica</name>
    <dbReference type="NCBI Taxonomy" id="2949090"/>
    <lineage>
        <taxon>Bacteria</taxon>
        <taxon>Pseudomonadati</taxon>
        <taxon>Pseudomonadota</taxon>
        <taxon>Betaproteobacteria</taxon>
        <taxon>Burkholderiales</taxon>
        <taxon>Comamonadaceae</taxon>
        <taxon>Comamonas</taxon>
    </lineage>
</organism>
<feature type="domain" description="Big-1" evidence="3">
    <location>
        <begin position="202"/>
        <end position="271"/>
    </location>
</feature>
<dbReference type="Gene3D" id="2.60.40.10">
    <property type="entry name" value="Immunoglobulins"/>
    <property type="match status" value="2"/>
</dbReference>
<keyword evidence="5" id="KW-1185">Reference proteome</keyword>
<keyword evidence="2" id="KW-0732">Signal</keyword>
<dbReference type="Pfam" id="PF02369">
    <property type="entry name" value="Big_1"/>
    <property type="match status" value="1"/>
</dbReference>
<dbReference type="EMBL" id="CP106881">
    <property type="protein sequence ID" value="UYG52720.1"/>
    <property type="molecule type" value="Genomic_DNA"/>
</dbReference>
<feature type="signal peptide" evidence="2">
    <location>
        <begin position="1"/>
        <end position="17"/>
    </location>
</feature>